<keyword evidence="4" id="KW-1185">Reference proteome</keyword>
<accession>A0A7X0U1P1</accession>
<dbReference type="SUPFAM" id="SSF53474">
    <property type="entry name" value="alpha/beta-Hydrolases"/>
    <property type="match status" value="1"/>
</dbReference>
<dbReference type="InterPro" id="IPR002921">
    <property type="entry name" value="Fungal_lipase-type"/>
</dbReference>
<evidence type="ECO:0000256" key="1">
    <source>
        <dbReference type="SAM" id="MobiDB-lite"/>
    </source>
</evidence>
<name>A0A7X0U1P1_9ACTN</name>
<dbReference type="GO" id="GO:0006629">
    <property type="term" value="P:lipid metabolic process"/>
    <property type="evidence" value="ECO:0007669"/>
    <property type="project" value="InterPro"/>
</dbReference>
<gene>
    <name evidence="3" type="ORF">HD593_006434</name>
</gene>
<protein>
    <recommendedName>
        <fullName evidence="2">Fungal lipase-type domain-containing protein</fullName>
    </recommendedName>
</protein>
<feature type="region of interest" description="Disordered" evidence="1">
    <location>
        <begin position="275"/>
        <end position="300"/>
    </location>
</feature>
<dbReference type="EMBL" id="JACHMI010000001">
    <property type="protein sequence ID" value="MBB6551639.1"/>
    <property type="molecule type" value="Genomic_DNA"/>
</dbReference>
<proteinExistence type="predicted"/>
<dbReference type="Proteomes" id="UP000565579">
    <property type="component" value="Unassembled WGS sequence"/>
</dbReference>
<evidence type="ECO:0000313" key="3">
    <source>
        <dbReference type="EMBL" id="MBB6551639.1"/>
    </source>
</evidence>
<sequence>MTTITFDHTATGYTLAQARCLAHAAALAYKDEREIQTTATGWGFDRVKSFRVPHAAPFPLEDTQAYVAASDQMIIVAFRGTQPEELRDWLSDANTLLTPYTAADGNIHAGFYRALDVVHPALLRTLENWHTSGQSLWFTGHSLGGALAMLAAARTHFEDPTLLADGVYTYGQPRTCCPRLAAAYDQAFRGRTFRFVNNNDIVAQLPPAPLFHHVAEERYFDTHGTLHEKMPPVTGLLDRLSGATADPLAPGTDGIRDHFINAYLARFDAAAQQKAASPAAGRKRKAGGGPAAAVTGLLPK</sequence>
<evidence type="ECO:0000259" key="2">
    <source>
        <dbReference type="Pfam" id="PF01764"/>
    </source>
</evidence>
<reference evidence="3 4" key="1">
    <citation type="submission" date="2020-08" db="EMBL/GenBank/DDBJ databases">
        <title>Sequencing the genomes of 1000 actinobacteria strains.</title>
        <authorList>
            <person name="Klenk H.-P."/>
        </authorList>
    </citation>
    <scope>NUCLEOTIDE SEQUENCE [LARGE SCALE GENOMIC DNA]</scope>
    <source>
        <strain evidence="3 4">DSM 43768</strain>
    </source>
</reference>
<dbReference type="PANTHER" id="PTHR45856:SF11">
    <property type="entry name" value="FUNGAL LIPASE-LIKE DOMAIN-CONTAINING PROTEIN"/>
    <property type="match status" value="1"/>
</dbReference>
<dbReference type="RefSeq" id="WP_185105675.1">
    <property type="nucleotide sequence ID" value="NZ_BAAAXY010000262.1"/>
</dbReference>
<dbReference type="CDD" id="cd00519">
    <property type="entry name" value="Lipase_3"/>
    <property type="match status" value="1"/>
</dbReference>
<organism evidence="3 4">
    <name type="scientific">Nonomuraea rubra</name>
    <dbReference type="NCBI Taxonomy" id="46180"/>
    <lineage>
        <taxon>Bacteria</taxon>
        <taxon>Bacillati</taxon>
        <taxon>Actinomycetota</taxon>
        <taxon>Actinomycetes</taxon>
        <taxon>Streptosporangiales</taxon>
        <taxon>Streptosporangiaceae</taxon>
        <taxon>Nonomuraea</taxon>
    </lineage>
</organism>
<dbReference type="Gene3D" id="3.40.50.1820">
    <property type="entry name" value="alpha/beta hydrolase"/>
    <property type="match status" value="1"/>
</dbReference>
<evidence type="ECO:0000313" key="4">
    <source>
        <dbReference type="Proteomes" id="UP000565579"/>
    </source>
</evidence>
<dbReference type="PANTHER" id="PTHR45856">
    <property type="entry name" value="ALPHA/BETA-HYDROLASES SUPERFAMILY PROTEIN"/>
    <property type="match status" value="1"/>
</dbReference>
<dbReference type="AlphaFoldDB" id="A0A7X0U1P1"/>
<comment type="caution">
    <text evidence="3">The sequence shown here is derived from an EMBL/GenBank/DDBJ whole genome shotgun (WGS) entry which is preliminary data.</text>
</comment>
<dbReference type="Pfam" id="PF01764">
    <property type="entry name" value="Lipase_3"/>
    <property type="match status" value="1"/>
</dbReference>
<dbReference type="InterPro" id="IPR051218">
    <property type="entry name" value="Sec_MonoDiacylglyc_Lipase"/>
</dbReference>
<dbReference type="InterPro" id="IPR029058">
    <property type="entry name" value="AB_hydrolase_fold"/>
</dbReference>
<feature type="domain" description="Fungal lipase-type" evidence="2">
    <location>
        <begin position="75"/>
        <end position="208"/>
    </location>
</feature>